<dbReference type="SMART" id="SM00530">
    <property type="entry name" value="HTH_XRE"/>
    <property type="match status" value="1"/>
</dbReference>
<dbReference type="CDD" id="cd00093">
    <property type="entry name" value="HTH_XRE"/>
    <property type="match status" value="1"/>
</dbReference>
<dbReference type="RefSeq" id="WP_262067334.1">
    <property type="nucleotide sequence ID" value="NZ_JAMXOD010000031.1"/>
</dbReference>
<dbReference type="Proteomes" id="UP001523566">
    <property type="component" value="Unassembled WGS sequence"/>
</dbReference>
<dbReference type="EMBL" id="JAMZFW010000031">
    <property type="protein sequence ID" value="MCP1103561.1"/>
    <property type="molecule type" value="Genomic_DNA"/>
</dbReference>
<dbReference type="Gene3D" id="1.10.260.40">
    <property type="entry name" value="lambda repressor-like DNA-binding domains"/>
    <property type="match status" value="1"/>
</dbReference>
<reference evidence="2 3" key="1">
    <citation type="journal article" date="2022" name="Genome Biol. Evol.">
        <title>Host diet, physiology and behaviors set the stage for Lachnospiraceae cladogenesis.</title>
        <authorList>
            <person name="Vera-Ponce De Leon A."/>
            <person name="Schneider M."/>
            <person name="Jahnes B.C."/>
            <person name="Sadowski V."/>
            <person name="Camuy-Velez L.A."/>
            <person name="Duan J."/>
            <person name="Sabree Z.L."/>
        </authorList>
    </citation>
    <scope>NUCLEOTIDE SEQUENCE [LARGE SCALE GENOMIC DNA]</scope>
    <source>
        <strain evidence="2 3">PAL113</strain>
    </source>
</reference>
<dbReference type="SUPFAM" id="SSF47413">
    <property type="entry name" value="lambda repressor-like DNA-binding domains"/>
    <property type="match status" value="1"/>
</dbReference>
<dbReference type="InterPro" id="IPR010982">
    <property type="entry name" value="Lambda_DNA-bd_dom_sf"/>
</dbReference>
<gene>
    <name evidence="2" type="ORF">NK125_14255</name>
</gene>
<dbReference type="PROSITE" id="PS50943">
    <property type="entry name" value="HTH_CROC1"/>
    <property type="match status" value="1"/>
</dbReference>
<dbReference type="InterPro" id="IPR001387">
    <property type="entry name" value="Cro/C1-type_HTH"/>
</dbReference>
<name>A0ABT1ECJ0_9FIRM</name>
<protein>
    <submittedName>
        <fullName evidence="2">Helix-turn-helix domain-containing protein</fullName>
    </submittedName>
</protein>
<keyword evidence="3" id="KW-1185">Reference proteome</keyword>
<evidence type="ECO:0000313" key="3">
    <source>
        <dbReference type="Proteomes" id="UP001523566"/>
    </source>
</evidence>
<evidence type="ECO:0000313" key="2">
    <source>
        <dbReference type="EMBL" id="MCP1103561.1"/>
    </source>
</evidence>
<accession>A0ABT1ECJ0</accession>
<proteinExistence type="predicted"/>
<comment type="caution">
    <text evidence="2">The sequence shown here is derived from an EMBL/GenBank/DDBJ whole genome shotgun (WGS) entry which is preliminary data.</text>
</comment>
<dbReference type="Pfam" id="PF01381">
    <property type="entry name" value="HTH_3"/>
    <property type="match status" value="1"/>
</dbReference>
<evidence type="ECO:0000259" key="1">
    <source>
        <dbReference type="PROSITE" id="PS50943"/>
    </source>
</evidence>
<feature type="domain" description="HTH cro/C1-type" evidence="1">
    <location>
        <begin position="16"/>
        <end position="62"/>
    </location>
</feature>
<organism evidence="2 3">
    <name type="scientific">Aequitasia blattaphilus</name>
    <dbReference type="NCBI Taxonomy" id="2949332"/>
    <lineage>
        <taxon>Bacteria</taxon>
        <taxon>Bacillati</taxon>
        <taxon>Bacillota</taxon>
        <taxon>Clostridia</taxon>
        <taxon>Lachnospirales</taxon>
        <taxon>Lachnospiraceae</taxon>
        <taxon>Aequitasia</taxon>
    </lineage>
</organism>
<sequence>MNKQAIAKKLIELRGNKSREEVAKALKISTSALAMYEQGERIPRDHIKARISKYYKRSVDFIFFAHIEHEKCTKESNESEEEVR</sequence>